<organism evidence="1 2">
    <name type="scientific">Streptomyces cupreus</name>
    <dbReference type="NCBI Taxonomy" id="2759956"/>
    <lineage>
        <taxon>Bacteria</taxon>
        <taxon>Bacillati</taxon>
        <taxon>Actinomycetota</taxon>
        <taxon>Actinomycetes</taxon>
        <taxon>Kitasatosporales</taxon>
        <taxon>Streptomycetaceae</taxon>
        <taxon>Streptomyces</taxon>
    </lineage>
</organism>
<comment type="caution">
    <text evidence="1">The sequence shown here is derived from an EMBL/GenBank/DDBJ whole genome shotgun (WGS) entry which is preliminary data.</text>
</comment>
<evidence type="ECO:0000313" key="2">
    <source>
        <dbReference type="Proteomes" id="UP000584670"/>
    </source>
</evidence>
<evidence type="ECO:0000313" key="1">
    <source>
        <dbReference type="EMBL" id="MBC2903995.1"/>
    </source>
</evidence>
<sequence length="128" mass="13328">MTTTLDAPLNGAALYIATAAYNEALTRPHPAATLDDMCDALAVIMPSLLNVVKAKGGAEYAEALQAAVADRLWAFTAIEHSRIEAGEGYGYLFDLLADSLKGGADPHMVRTTALDAPGKIRALAKAAA</sequence>
<dbReference type="Proteomes" id="UP000584670">
    <property type="component" value="Unassembled WGS sequence"/>
</dbReference>
<accession>A0A7X1J5K7</accession>
<reference evidence="1 2" key="1">
    <citation type="submission" date="2020-08" db="EMBL/GenBank/DDBJ databases">
        <title>Streptomyces sp. PSKA01 genome sequencing and assembly.</title>
        <authorList>
            <person name="Mandal S."/>
            <person name="Maiti P.K."/>
            <person name="Das P."/>
        </authorList>
    </citation>
    <scope>NUCLEOTIDE SEQUENCE [LARGE SCALE GENOMIC DNA]</scope>
    <source>
        <strain evidence="1 2">PSKA01</strain>
    </source>
</reference>
<dbReference type="RefSeq" id="WP_186283869.1">
    <property type="nucleotide sequence ID" value="NZ_JACMSF010000021.1"/>
</dbReference>
<gene>
    <name evidence="1" type="ORF">H4N64_20670</name>
</gene>
<dbReference type="EMBL" id="JACMSF010000021">
    <property type="protein sequence ID" value="MBC2903995.1"/>
    <property type="molecule type" value="Genomic_DNA"/>
</dbReference>
<name>A0A7X1J5K7_9ACTN</name>
<protein>
    <submittedName>
        <fullName evidence="1">Uncharacterized protein</fullName>
    </submittedName>
</protein>
<proteinExistence type="predicted"/>
<dbReference type="AlphaFoldDB" id="A0A7X1J5K7"/>
<keyword evidence="2" id="KW-1185">Reference proteome</keyword>